<dbReference type="FunFam" id="3.30.590.10:FF:000005">
    <property type="entry name" value="Probable glutamine synthetase"/>
    <property type="match status" value="1"/>
</dbReference>
<dbReference type="SUPFAM" id="SSF55931">
    <property type="entry name" value="Glutamine synthetase/guanido kinase"/>
    <property type="match status" value="1"/>
</dbReference>
<organism evidence="9 10">
    <name type="scientific">Streptomyces xinghaiensis</name>
    <dbReference type="NCBI Taxonomy" id="1038928"/>
    <lineage>
        <taxon>Bacteria</taxon>
        <taxon>Bacillati</taxon>
        <taxon>Actinomycetota</taxon>
        <taxon>Actinomycetes</taxon>
        <taxon>Kitasatosporales</taxon>
        <taxon>Streptomycetaceae</taxon>
        <taxon>Streptomyces</taxon>
    </lineage>
</organism>
<comment type="caution">
    <text evidence="9">The sequence shown here is derived from an EMBL/GenBank/DDBJ whole genome shotgun (WGS) entry which is preliminary data.</text>
</comment>
<dbReference type="EMBL" id="JNAD02000004">
    <property type="protein sequence ID" value="RKM96504.1"/>
    <property type="molecule type" value="Genomic_DNA"/>
</dbReference>
<dbReference type="RefSeq" id="WP_043463447.1">
    <property type="nucleotide sequence ID" value="NZ_CP134822.1"/>
</dbReference>
<dbReference type="Gene3D" id="3.30.590.10">
    <property type="entry name" value="Glutamine synthetase/guanido kinase, catalytic domain"/>
    <property type="match status" value="1"/>
</dbReference>
<dbReference type="FunFam" id="3.10.20.70:FF:000015">
    <property type="entry name" value="Putative glutamine synthetase"/>
    <property type="match status" value="1"/>
</dbReference>
<accession>A0A3R7I3Y1</accession>
<dbReference type="Gene3D" id="3.10.20.70">
    <property type="entry name" value="Glutamine synthetase, N-terminal domain"/>
    <property type="match status" value="1"/>
</dbReference>
<dbReference type="Pfam" id="PF00120">
    <property type="entry name" value="Gln-synt_C"/>
    <property type="match status" value="1"/>
</dbReference>
<evidence type="ECO:0000256" key="3">
    <source>
        <dbReference type="ARBA" id="ARBA00022741"/>
    </source>
</evidence>
<dbReference type="GO" id="GO:0006576">
    <property type="term" value="P:biogenic amine metabolic process"/>
    <property type="evidence" value="ECO:0007669"/>
    <property type="project" value="UniProtKB-ARBA"/>
</dbReference>
<dbReference type="OrthoDB" id="9807095at2"/>
<keyword evidence="2" id="KW-0436">Ligase</keyword>
<dbReference type="InterPro" id="IPR036651">
    <property type="entry name" value="Gln_synt_N_sf"/>
</dbReference>
<feature type="domain" description="GS beta-grasp" evidence="7">
    <location>
        <begin position="20"/>
        <end position="116"/>
    </location>
</feature>
<dbReference type="SUPFAM" id="SSF54368">
    <property type="entry name" value="Glutamine synthetase, N-terminal domain"/>
    <property type="match status" value="1"/>
</dbReference>
<comment type="similarity">
    <text evidence="1 5 6">Belongs to the glutamine synthetase family.</text>
</comment>
<keyword evidence="3" id="KW-0547">Nucleotide-binding</keyword>
<name>A0A3R7I3Y1_9ACTN</name>
<dbReference type="AlphaFoldDB" id="A0A3R7I3Y1"/>
<feature type="domain" description="GS catalytic" evidence="8">
    <location>
        <begin position="123"/>
        <end position="455"/>
    </location>
</feature>
<evidence type="ECO:0000256" key="1">
    <source>
        <dbReference type="ARBA" id="ARBA00009897"/>
    </source>
</evidence>
<dbReference type="PROSITE" id="PS51987">
    <property type="entry name" value="GS_CATALYTIC"/>
    <property type="match status" value="1"/>
</dbReference>
<evidence type="ECO:0000313" key="10">
    <source>
        <dbReference type="Proteomes" id="UP000028058"/>
    </source>
</evidence>
<gene>
    <name evidence="9" type="ORF">SFRA_010575</name>
</gene>
<evidence type="ECO:0000256" key="2">
    <source>
        <dbReference type="ARBA" id="ARBA00022598"/>
    </source>
</evidence>
<keyword evidence="4" id="KW-0067">ATP-binding</keyword>
<evidence type="ECO:0000259" key="7">
    <source>
        <dbReference type="PROSITE" id="PS51986"/>
    </source>
</evidence>
<evidence type="ECO:0000313" key="9">
    <source>
        <dbReference type="EMBL" id="RKM96504.1"/>
    </source>
</evidence>
<dbReference type="GO" id="GO:0006542">
    <property type="term" value="P:glutamine biosynthetic process"/>
    <property type="evidence" value="ECO:0007669"/>
    <property type="project" value="InterPro"/>
</dbReference>
<protein>
    <submittedName>
        <fullName evidence="9">Glutamine synthetase</fullName>
    </submittedName>
</protein>
<evidence type="ECO:0000256" key="4">
    <source>
        <dbReference type="ARBA" id="ARBA00022840"/>
    </source>
</evidence>
<dbReference type="PANTHER" id="PTHR43785">
    <property type="entry name" value="GAMMA-GLUTAMYLPUTRESCINE SYNTHETASE"/>
    <property type="match status" value="1"/>
</dbReference>
<evidence type="ECO:0000259" key="8">
    <source>
        <dbReference type="PROSITE" id="PS51987"/>
    </source>
</evidence>
<dbReference type="SMART" id="SM01230">
    <property type="entry name" value="Gln-synt_C"/>
    <property type="match status" value="1"/>
</dbReference>
<dbReference type="InterPro" id="IPR008147">
    <property type="entry name" value="Gln_synt_N"/>
</dbReference>
<dbReference type="PANTHER" id="PTHR43785:SF12">
    <property type="entry name" value="TYPE-1 GLUTAMINE SYNTHETASE 2"/>
    <property type="match status" value="1"/>
</dbReference>
<keyword evidence="10" id="KW-1185">Reference proteome</keyword>
<dbReference type="GO" id="GO:0004356">
    <property type="term" value="F:glutamine synthetase activity"/>
    <property type="evidence" value="ECO:0007669"/>
    <property type="project" value="InterPro"/>
</dbReference>
<dbReference type="PROSITE" id="PS51986">
    <property type="entry name" value="GS_BETA_GRASP"/>
    <property type="match status" value="1"/>
</dbReference>
<dbReference type="GO" id="GO:0005524">
    <property type="term" value="F:ATP binding"/>
    <property type="evidence" value="ECO:0007669"/>
    <property type="project" value="UniProtKB-KW"/>
</dbReference>
<reference evidence="9 10" key="1">
    <citation type="journal article" date="2014" name="Genome Announc.">
        <title>Draft Genome Sequence of Streptomyces fradiae ATCC 19609, a Strain Highly Sensitive to Antibiotics.</title>
        <authorList>
            <person name="Bekker O.B."/>
            <person name="Klimina K.M."/>
            <person name="Vatlin A.A."/>
            <person name="Zakharevich N.V."/>
            <person name="Kasianov A.S."/>
            <person name="Danilenko V.N."/>
        </authorList>
    </citation>
    <scope>NUCLEOTIDE SEQUENCE [LARGE SCALE GENOMIC DNA]</scope>
    <source>
        <strain evidence="9 10">ATCC 19609</strain>
    </source>
</reference>
<dbReference type="GO" id="GO:0042402">
    <property type="term" value="P:biogenic amine catabolic process"/>
    <property type="evidence" value="ECO:0007669"/>
    <property type="project" value="UniProtKB-ARBA"/>
</dbReference>
<sequence length="455" mass="50175">MAGRTPPLSVEELRRLTGSGEIDTVVLAFTDMQGRLQGKRFAAPFFLDEVLEHGSEGCNYLLAVDVDLNTVDGYAMASWERGYGDFRMTADTATLRRTPWNPGTALLTADLSWHDGTPVAASPRQVLRRQLDRLAERGWTAQVGTELEFMVFRNSYEEAWNGGYRGLTPANQYNVDYSVLGTGRVEPLLRRIRNEMAAAGLVVESAKGECNLGQHEIAFRYDDALTTCDQHSVYKTGAKEIAAQEGVALTFMAKYDEREGNSCHIHLSLRDGAGRPVLADDSGPYGMSATMRHFLAGQLAALRDFTLLHAPNINSYKRFRPGSFAPTAVAWGPDNRTCALRVIGHGRSHRLENRLPGGDVNPYLAVAGMVAAGLYGIENELDPGEPCTGNAYAGDAEHVPTTLREAADLWEASPLARAAFGDEVVEHYLTMARVEQRAYDSAVTDWERYRSFERM</sequence>
<evidence type="ECO:0000256" key="6">
    <source>
        <dbReference type="RuleBase" id="RU000384"/>
    </source>
</evidence>
<evidence type="ECO:0000256" key="5">
    <source>
        <dbReference type="PROSITE-ProRule" id="PRU01330"/>
    </source>
</evidence>
<dbReference type="InterPro" id="IPR014746">
    <property type="entry name" value="Gln_synth/guanido_kin_cat_dom"/>
</dbReference>
<dbReference type="Proteomes" id="UP000028058">
    <property type="component" value="Unassembled WGS sequence"/>
</dbReference>
<dbReference type="InterPro" id="IPR008146">
    <property type="entry name" value="Gln_synth_cat_dom"/>
</dbReference>
<proteinExistence type="inferred from homology"/>